<dbReference type="PIRSF" id="PIRSF001174">
    <property type="entry name" value="Lon_proteas"/>
    <property type="match status" value="1"/>
</dbReference>
<name>A0ABT0DQ46_9HYPH</name>
<dbReference type="Pfam" id="PF05362">
    <property type="entry name" value="Lon_C"/>
    <property type="match status" value="1"/>
</dbReference>
<dbReference type="InterPro" id="IPR003959">
    <property type="entry name" value="ATPase_AAA_core"/>
</dbReference>
<keyword evidence="5 9" id="KW-0378">Hydrolase</keyword>
<dbReference type="CDD" id="cd19500">
    <property type="entry name" value="RecA-like_Lon"/>
    <property type="match status" value="1"/>
</dbReference>
<dbReference type="InterPro" id="IPR015947">
    <property type="entry name" value="PUA-like_sf"/>
</dbReference>
<comment type="caution">
    <text evidence="16">The sequence shown here is derived from an EMBL/GenBank/DDBJ whole genome shotgun (WGS) entry which is preliminary data.</text>
</comment>
<dbReference type="InterPro" id="IPR046336">
    <property type="entry name" value="Lon_prtase_N_sf"/>
</dbReference>
<evidence type="ECO:0000256" key="13">
    <source>
        <dbReference type="SAM" id="Coils"/>
    </source>
</evidence>
<feature type="coiled-coil region" evidence="13">
    <location>
        <begin position="258"/>
        <end position="288"/>
    </location>
</feature>
<dbReference type="Gene3D" id="2.30.130.40">
    <property type="entry name" value="LON domain-like"/>
    <property type="match status" value="1"/>
</dbReference>
<feature type="domain" description="Lon proteolytic" evidence="14">
    <location>
        <begin position="598"/>
        <end position="779"/>
    </location>
</feature>
<feature type="domain" description="Lon N-terminal" evidence="15">
    <location>
        <begin position="18"/>
        <end position="211"/>
    </location>
</feature>
<evidence type="ECO:0000256" key="9">
    <source>
        <dbReference type="HAMAP-Rule" id="MF_01973"/>
    </source>
</evidence>
<dbReference type="InterPro" id="IPR027065">
    <property type="entry name" value="Lon_Prtase"/>
</dbReference>
<keyword evidence="7 9" id="KW-0067">ATP-binding</keyword>
<evidence type="ECO:0000256" key="8">
    <source>
        <dbReference type="ARBA" id="ARBA00023016"/>
    </source>
</evidence>
<reference evidence="16 17" key="1">
    <citation type="submission" date="2022-04" db="EMBL/GenBank/DDBJ databases">
        <authorList>
            <person name="Grouzdev D.S."/>
            <person name="Pantiukh K.S."/>
            <person name="Krutkina M.S."/>
        </authorList>
    </citation>
    <scope>NUCLEOTIDE SEQUENCE [LARGE SCALE GENOMIC DNA]</scope>
    <source>
        <strain evidence="16 17">Jip08</strain>
    </source>
</reference>
<organism evidence="16 17">
    <name type="scientific">Ancylobacter koreensis</name>
    <dbReference type="NCBI Taxonomy" id="266121"/>
    <lineage>
        <taxon>Bacteria</taxon>
        <taxon>Pseudomonadati</taxon>
        <taxon>Pseudomonadota</taxon>
        <taxon>Alphaproteobacteria</taxon>
        <taxon>Hyphomicrobiales</taxon>
        <taxon>Xanthobacteraceae</taxon>
        <taxon>Ancylobacter</taxon>
    </lineage>
</organism>
<dbReference type="Pfam" id="PF02190">
    <property type="entry name" value="LON_substr_bdg"/>
    <property type="match status" value="1"/>
</dbReference>
<keyword evidence="6 9" id="KW-0720">Serine protease</keyword>
<dbReference type="InterPro" id="IPR004815">
    <property type="entry name" value="Lon_bac/euk-typ"/>
</dbReference>
<dbReference type="EMBL" id="JALKCG010000007">
    <property type="protein sequence ID" value="MCK0209410.1"/>
    <property type="molecule type" value="Genomic_DNA"/>
</dbReference>
<dbReference type="InterPro" id="IPR027417">
    <property type="entry name" value="P-loop_NTPase"/>
</dbReference>
<evidence type="ECO:0000256" key="6">
    <source>
        <dbReference type="ARBA" id="ARBA00022825"/>
    </source>
</evidence>
<keyword evidence="8 9" id="KW-0346">Stress response</keyword>
<dbReference type="NCBIfam" id="NF008053">
    <property type="entry name" value="PRK10787.1"/>
    <property type="match status" value="1"/>
</dbReference>
<dbReference type="Pfam" id="PF22667">
    <property type="entry name" value="Lon_lid"/>
    <property type="match status" value="1"/>
</dbReference>
<dbReference type="InterPro" id="IPR014721">
    <property type="entry name" value="Ribsml_uS5_D2-typ_fold_subgr"/>
</dbReference>
<sequence>MTSSKPRTALTPGVSQTFPVLPLRDIVVFPHMIVPLFVGREKSIRALEEVMRNDTFILLATQENASDDDPATSSIYKIGTLASVLQLLKLPDGTVKVLVEGISRAKVSHYTDRADLYEAEAVALEEDTGSKVEAEALGRSVLAEFDSYVKLNKKVSPEVVGVVTQIEDHSKLADTVASHLAVKIPEKQAVLEILKVTTRLEKVLSLMESEISVLQVEKRIRTRVKRQMEKTQREYYLNEQMKAIQKELGDGEDGRDELAELEERIKTVKLSKEAREKATHELKKLRQMSPMSAEATVVRNYLDWLLSIPWGNKSKVKKDLPFAQNVLDTDHFGLDKVKDRIVEYLAVQSRQNKLTGPILCLVGPPGVGKTSLAKSIAKATGREYVRVALGGVRDEAEIRGHRRTYIGSMPGKVIQSMRKAKKSNPLFLLDEIDKMGADFRGDPSSALLEVLDPEQNHTFNDHYLEVDYDLSNVMFVTTANTLNIPPALLDRMEVIRIAGYTEDEKVEIARRHLIPQALAKHGLQPKEWSIDNEALLTLVRRYTREAGVRNLEREISNLARKAVKDLMLTKKKTVKVTVRQLEDYLGAPKFRYGEAETEDQVGVVTGLAWTEVGGEILTIEGVMMPGKGKMTVTGNLRDVMKESISAAASYVRSRAVDFGIEPPLFDRRDIHVHVPEGATPKDGPSAGVAMATVLTSVLTGIPIRRDVAMTGEVTLRGRVLPIGGLKEKLLAALRAGIKKVLIPEENAKDLAEIPDNVKNALEIVPVSRMDEVLQHALTRQPEAIVWEEKVLAPAAEVEPVIARDETSGVAAH</sequence>
<dbReference type="PROSITE" id="PS01046">
    <property type="entry name" value="LON_SER"/>
    <property type="match status" value="1"/>
</dbReference>
<dbReference type="EC" id="3.4.21.53" evidence="9 10"/>
<dbReference type="InterPro" id="IPR020568">
    <property type="entry name" value="Ribosomal_Su5_D2-typ_SF"/>
</dbReference>
<dbReference type="RefSeq" id="WP_247201921.1">
    <property type="nucleotide sequence ID" value="NZ_JALKCG010000007.1"/>
</dbReference>
<protein>
    <recommendedName>
        <fullName evidence="9 10">Lon protease</fullName>
        <ecNumber evidence="9 10">3.4.21.53</ecNumber>
    </recommendedName>
    <alternativeName>
        <fullName evidence="9">ATP-dependent protease La</fullName>
    </alternativeName>
</protein>
<dbReference type="InterPro" id="IPR008268">
    <property type="entry name" value="Peptidase_S16_AS"/>
</dbReference>
<comment type="induction">
    <text evidence="9">By heat shock.</text>
</comment>
<evidence type="ECO:0000256" key="12">
    <source>
        <dbReference type="RuleBase" id="RU000591"/>
    </source>
</evidence>
<evidence type="ECO:0000256" key="2">
    <source>
        <dbReference type="ARBA" id="ARBA00022490"/>
    </source>
</evidence>
<dbReference type="PANTHER" id="PTHR10046">
    <property type="entry name" value="ATP DEPENDENT LON PROTEASE FAMILY MEMBER"/>
    <property type="match status" value="1"/>
</dbReference>
<feature type="active site" evidence="9 11">
    <location>
        <position position="685"/>
    </location>
</feature>
<feature type="binding site" evidence="9">
    <location>
        <begin position="363"/>
        <end position="370"/>
    </location>
    <ligand>
        <name>ATP</name>
        <dbReference type="ChEBI" id="CHEBI:30616"/>
    </ligand>
</feature>
<dbReference type="SUPFAM" id="SSF54211">
    <property type="entry name" value="Ribosomal protein S5 domain 2-like"/>
    <property type="match status" value="1"/>
</dbReference>
<evidence type="ECO:0000256" key="11">
    <source>
        <dbReference type="PROSITE-ProRule" id="PRU01122"/>
    </source>
</evidence>
<dbReference type="SUPFAM" id="SSF52540">
    <property type="entry name" value="P-loop containing nucleoside triphosphate hydrolases"/>
    <property type="match status" value="1"/>
</dbReference>
<dbReference type="InterPro" id="IPR027543">
    <property type="entry name" value="Lon_bac"/>
</dbReference>
<keyword evidence="13" id="KW-0175">Coiled coil</keyword>
<comment type="subunit">
    <text evidence="9 10">Homohexamer. Organized in a ring with a central cavity.</text>
</comment>
<dbReference type="PRINTS" id="PR00830">
    <property type="entry name" value="ENDOLAPTASE"/>
</dbReference>
<comment type="subcellular location">
    <subcellularLocation>
        <location evidence="1 9 10">Cytoplasm</location>
    </subcellularLocation>
</comment>
<feature type="active site" evidence="9 11">
    <location>
        <position position="728"/>
    </location>
</feature>
<comment type="similarity">
    <text evidence="9 10 11 12">Belongs to the peptidase S16 family.</text>
</comment>
<comment type="catalytic activity">
    <reaction evidence="9 10 11">
        <text>Hydrolysis of proteins in presence of ATP.</text>
        <dbReference type="EC" id="3.4.21.53"/>
    </reaction>
</comment>
<dbReference type="GO" id="GO:0004252">
    <property type="term" value="F:serine-type endopeptidase activity"/>
    <property type="evidence" value="ECO:0007669"/>
    <property type="project" value="UniProtKB-EC"/>
</dbReference>
<dbReference type="InterPro" id="IPR003111">
    <property type="entry name" value="Lon_prtase_N"/>
</dbReference>
<dbReference type="Gene3D" id="3.30.230.10">
    <property type="match status" value="1"/>
</dbReference>
<dbReference type="SMART" id="SM00382">
    <property type="entry name" value="AAA"/>
    <property type="match status" value="1"/>
</dbReference>
<dbReference type="Gene3D" id="1.20.5.5270">
    <property type="match status" value="1"/>
</dbReference>
<dbReference type="Gene3D" id="1.10.8.60">
    <property type="match status" value="1"/>
</dbReference>
<evidence type="ECO:0000256" key="1">
    <source>
        <dbReference type="ARBA" id="ARBA00004496"/>
    </source>
</evidence>
<dbReference type="HAMAP" id="MF_01973">
    <property type="entry name" value="lon_bact"/>
    <property type="match status" value="1"/>
</dbReference>
<dbReference type="NCBIfam" id="TIGR00763">
    <property type="entry name" value="lon"/>
    <property type="match status" value="1"/>
</dbReference>
<evidence type="ECO:0000313" key="16">
    <source>
        <dbReference type="EMBL" id="MCK0209410.1"/>
    </source>
</evidence>
<evidence type="ECO:0000259" key="14">
    <source>
        <dbReference type="PROSITE" id="PS51786"/>
    </source>
</evidence>
<comment type="function">
    <text evidence="9">ATP-dependent serine protease that mediates the selective degradation of mutant and abnormal proteins as well as certain short-lived regulatory proteins. Required for cellular homeostasis and for survival from DNA damage and developmental changes induced by stress. Degrades polypeptides processively to yield small peptide fragments that are 5 to 10 amino acids long. Binds to DNA in a double-stranded, site-specific manner.</text>
</comment>
<evidence type="ECO:0000256" key="7">
    <source>
        <dbReference type="ARBA" id="ARBA00022840"/>
    </source>
</evidence>
<keyword evidence="2 9" id="KW-0963">Cytoplasm</keyword>
<proteinExistence type="evidence at transcript level"/>
<dbReference type="Gene3D" id="3.40.50.300">
    <property type="entry name" value="P-loop containing nucleotide triphosphate hydrolases"/>
    <property type="match status" value="1"/>
</dbReference>
<dbReference type="PROSITE" id="PS51787">
    <property type="entry name" value="LON_N"/>
    <property type="match status" value="1"/>
</dbReference>
<dbReference type="InterPro" id="IPR054594">
    <property type="entry name" value="Lon_lid"/>
</dbReference>
<evidence type="ECO:0000313" key="17">
    <source>
        <dbReference type="Proteomes" id="UP001202867"/>
    </source>
</evidence>
<gene>
    <name evidence="9 16" type="primary">lon</name>
    <name evidence="16" type="ORF">MWN33_15350</name>
</gene>
<dbReference type="Proteomes" id="UP001202867">
    <property type="component" value="Unassembled WGS sequence"/>
</dbReference>
<evidence type="ECO:0000259" key="15">
    <source>
        <dbReference type="PROSITE" id="PS51787"/>
    </source>
</evidence>
<evidence type="ECO:0000256" key="4">
    <source>
        <dbReference type="ARBA" id="ARBA00022741"/>
    </source>
</evidence>
<accession>A0ABT0DQ46</accession>
<dbReference type="Gene3D" id="1.20.58.1480">
    <property type="match status" value="1"/>
</dbReference>
<dbReference type="PROSITE" id="PS51786">
    <property type="entry name" value="LON_PROTEOLYTIC"/>
    <property type="match status" value="1"/>
</dbReference>
<dbReference type="InterPro" id="IPR003593">
    <property type="entry name" value="AAA+_ATPase"/>
</dbReference>
<evidence type="ECO:0000256" key="5">
    <source>
        <dbReference type="ARBA" id="ARBA00022801"/>
    </source>
</evidence>
<dbReference type="Pfam" id="PF00004">
    <property type="entry name" value="AAA"/>
    <property type="match status" value="1"/>
</dbReference>
<keyword evidence="3 9" id="KW-0645">Protease</keyword>
<evidence type="ECO:0000256" key="3">
    <source>
        <dbReference type="ARBA" id="ARBA00022670"/>
    </source>
</evidence>
<dbReference type="SUPFAM" id="SSF88697">
    <property type="entry name" value="PUA domain-like"/>
    <property type="match status" value="1"/>
</dbReference>
<reference evidence="17" key="2">
    <citation type="submission" date="2023-07" db="EMBL/GenBank/DDBJ databases">
        <title>Ancylobacter moscoviensis sp. nov., facultatively methylotrophic bacteria from activated sludge and the reclassification of Starkeya novella (Starkey 1934) Kelly et al. 2000 as Ancylobacter novellus comb. nov., Starkeya koreensis Im et al. 2006 as Ancylobacter koreensis comb.nov., Angulomicrobium tetraedrale Vasil'eva et al. 1986 as Ancylobacter tetraedralis comb. nov., Angulomicrobium amanitiforme Fritz et al. 2004 as Ancylobacter amanitiformis comb. nov. and Methylorhabdus multivorans Doronina et al. 1996 as Ancylobacter multivorans comb. nov. and emended description of the genus Ancylobacter.</title>
        <authorList>
            <person name="Doronina N."/>
            <person name="Chemodurova A."/>
            <person name="Grouzdev D."/>
            <person name="Koziaeva V."/>
            <person name="Shi W."/>
            <person name="Wu L."/>
            <person name="Kaparullina E."/>
        </authorList>
    </citation>
    <scope>NUCLEOTIDE SEQUENCE [LARGE SCALE GENOMIC DNA]</scope>
    <source>
        <strain evidence="17">Jip08</strain>
    </source>
</reference>
<keyword evidence="17" id="KW-1185">Reference proteome</keyword>
<dbReference type="SMART" id="SM00464">
    <property type="entry name" value="LON"/>
    <property type="match status" value="1"/>
</dbReference>
<evidence type="ECO:0000256" key="10">
    <source>
        <dbReference type="PIRNR" id="PIRNR001174"/>
    </source>
</evidence>
<dbReference type="InterPro" id="IPR008269">
    <property type="entry name" value="Lon_proteolytic"/>
</dbReference>
<keyword evidence="4 9" id="KW-0547">Nucleotide-binding</keyword>